<comment type="caution">
    <text evidence="1">The sequence shown here is derived from an EMBL/GenBank/DDBJ whole genome shotgun (WGS) entry which is preliminary data.</text>
</comment>
<name>A0ABR0Z555_HUSHU</name>
<proteinExistence type="predicted"/>
<evidence type="ECO:0000313" key="2">
    <source>
        <dbReference type="Proteomes" id="UP001369086"/>
    </source>
</evidence>
<accession>A0ABR0Z555</accession>
<organism evidence="1 2">
    <name type="scientific">Huso huso</name>
    <name type="common">Beluga</name>
    <name type="synonym">Acipenser huso</name>
    <dbReference type="NCBI Taxonomy" id="61971"/>
    <lineage>
        <taxon>Eukaryota</taxon>
        <taxon>Metazoa</taxon>
        <taxon>Chordata</taxon>
        <taxon>Craniata</taxon>
        <taxon>Vertebrata</taxon>
        <taxon>Euteleostomi</taxon>
        <taxon>Actinopterygii</taxon>
        <taxon>Chondrostei</taxon>
        <taxon>Acipenseriformes</taxon>
        <taxon>Acipenseridae</taxon>
        <taxon>Huso</taxon>
    </lineage>
</organism>
<dbReference type="EMBL" id="JAHFZB010000017">
    <property type="protein sequence ID" value="KAK6479964.1"/>
    <property type="molecule type" value="Genomic_DNA"/>
</dbReference>
<protein>
    <submittedName>
        <fullName evidence="1">MTOR-associated protein MEAK7-like</fullName>
    </submittedName>
</protein>
<keyword evidence="2" id="KW-1185">Reference proteome</keyword>
<sequence length="120" mass="13632">MTICIAFDLQVNVEGTLPNSMTRLPVGCSVWNRRGEGSSGPVHGIWISREERGMGGQHNYFGLWVDSNFGTQQGQALVYHLQQPSTLCQGRLGELMPWRCGCWGTSRRRTFQDKEEHFRC</sequence>
<dbReference type="Proteomes" id="UP001369086">
    <property type="component" value="Unassembled WGS sequence"/>
</dbReference>
<gene>
    <name evidence="1" type="ORF">HHUSO_G19122</name>
</gene>
<evidence type="ECO:0000313" key="1">
    <source>
        <dbReference type="EMBL" id="KAK6479964.1"/>
    </source>
</evidence>
<reference evidence="1 2" key="1">
    <citation type="submission" date="2021-05" db="EMBL/GenBank/DDBJ databases">
        <authorList>
            <person name="Zahm M."/>
            <person name="Klopp C."/>
            <person name="Cabau C."/>
            <person name="Kuhl H."/>
            <person name="Suciu R."/>
            <person name="Ciorpac M."/>
            <person name="Holostenco D."/>
            <person name="Gessner J."/>
            <person name="Wuertz S."/>
            <person name="Hohne C."/>
            <person name="Stock M."/>
            <person name="Gislard M."/>
            <person name="Lluch J."/>
            <person name="Milhes M."/>
            <person name="Lampietro C."/>
            <person name="Lopez Roques C."/>
            <person name="Donnadieu C."/>
            <person name="Du K."/>
            <person name="Schartl M."/>
            <person name="Guiguen Y."/>
        </authorList>
    </citation>
    <scope>NUCLEOTIDE SEQUENCE [LARGE SCALE GENOMIC DNA]</scope>
    <source>
        <strain evidence="1">Hh-F2</strain>
        <tissue evidence="1">Blood</tissue>
    </source>
</reference>